<feature type="compositionally biased region" description="Basic and acidic residues" evidence="1">
    <location>
        <begin position="69"/>
        <end position="82"/>
    </location>
</feature>
<feature type="compositionally biased region" description="Basic and acidic residues" evidence="1">
    <location>
        <begin position="95"/>
        <end position="108"/>
    </location>
</feature>
<dbReference type="AlphaFoldDB" id="A0A3B4BSH1"/>
<feature type="compositionally biased region" description="Polar residues" evidence="1">
    <location>
        <begin position="253"/>
        <end position="269"/>
    </location>
</feature>
<feature type="compositionally biased region" description="Low complexity" evidence="1">
    <location>
        <begin position="145"/>
        <end position="157"/>
    </location>
</feature>
<keyword evidence="2" id="KW-0472">Membrane</keyword>
<feature type="compositionally biased region" description="Polar residues" evidence="1">
    <location>
        <begin position="58"/>
        <end position="68"/>
    </location>
</feature>
<reference evidence="3" key="3">
    <citation type="submission" date="2025-09" db="UniProtKB">
        <authorList>
            <consortium name="Ensembl"/>
        </authorList>
    </citation>
    <scope>IDENTIFICATION</scope>
</reference>
<dbReference type="CDD" id="cd12087">
    <property type="entry name" value="TM_EGFR-like"/>
    <property type="match status" value="1"/>
</dbReference>
<evidence type="ECO:0000256" key="1">
    <source>
        <dbReference type="SAM" id="MobiDB-lite"/>
    </source>
</evidence>
<name>A0A3B4BSH1_PYGNA</name>
<evidence type="ECO:0000313" key="4">
    <source>
        <dbReference type="Proteomes" id="UP001501920"/>
    </source>
</evidence>
<feature type="compositionally biased region" description="Low complexity" evidence="1">
    <location>
        <begin position="168"/>
        <end position="182"/>
    </location>
</feature>
<dbReference type="GeneTree" id="ENSGT00990000204401"/>
<reference evidence="3 4" key="1">
    <citation type="submission" date="2020-10" db="EMBL/GenBank/DDBJ databases">
        <title>Pygocentrus nattereri (red-bellied piranha) genome, fPygNat1, primary haplotype.</title>
        <authorList>
            <person name="Myers G."/>
            <person name="Meyer A."/>
            <person name="Karagic N."/>
            <person name="Pippel M."/>
            <person name="Winkler S."/>
            <person name="Tracey A."/>
            <person name="Wood J."/>
            <person name="Formenti G."/>
            <person name="Howe K."/>
            <person name="Fedrigo O."/>
            <person name="Jarvis E.D."/>
        </authorList>
    </citation>
    <scope>NUCLEOTIDE SEQUENCE [LARGE SCALE GENOMIC DNA]</scope>
</reference>
<feature type="region of interest" description="Disordered" evidence="1">
    <location>
        <begin position="315"/>
        <end position="343"/>
    </location>
</feature>
<dbReference type="Proteomes" id="UP001501920">
    <property type="component" value="Chromosome 17"/>
</dbReference>
<reference evidence="3" key="2">
    <citation type="submission" date="2025-08" db="UniProtKB">
        <authorList>
            <consortium name="Ensembl"/>
        </authorList>
    </citation>
    <scope>IDENTIFICATION</scope>
</reference>
<feature type="transmembrane region" description="Helical" evidence="2">
    <location>
        <begin position="284"/>
        <end position="305"/>
    </location>
</feature>
<feature type="region of interest" description="Disordered" evidence="1">
    <location>
        <begin position="1"/>
        <end position="210"/>
    </location>
</feature>
<feature type="region of interest" description="Disordered" evidence="1">
    <location>
        <begin position="253"/>
        <end position="279"/>
    </location>
</feature>
<feature type="compositionally biased region" description="Polar residues" evidence="1">
    <location>
        <begin position="448"/>
        <end position="457"/>
    </location>
</feature>
<feature type="compositionally biased region" description="Polar residues" evidence="1">
    <location>
        <begin position="84"/>
        <end position="94"/>
    </location>
</feature>
<proteinExistence type="predicted"/>
<feature type="compositionally biased region" description="Basic and acidic residues" evidence="1">
    <location>
        <begin position="1"/>
        <end position="17"/>
    </location>
</feature>
<dbReference type="Ensembl" id="ENSPNAT00000012116.2">
    <property type="protein sequence ID" value="ENSPNAP00000001470.2"/>
    <property type="gene ID" value="ENSPNAG00000008181.2"/>
</dbReference>
<feature type="compositionally biased region" description="Polar residues" evidence="1">
    <location>
        <begin position="183"/>
        <end position="210"/>
    </location>
</feature>
<feature type="compositionally biased region" description="Basic and acidic residues" evidence="1">
    <location>
        <begin position="30"/>
        <end position="56"/>
    </location>
</feature>
<keyword evidence="2" id="KW-1133">Transmembrane helix</keyword>
<accession>A0A3B4BSH1</accession>
<feature type="compositionally biased region" description="Polar residues" evidence="1">
    <location>
        <begin position="399"/>
        <end position="408"/>
    </location>
</feature>
<feature type="compositionally biased region" description="Polar residues" evidence="1">
    <location>
        <begin position="110"/>
        <end position="144"/>
    </location>
</feature>
<keyword evidence="2" id="KW-0812">Transmembrane</keyword>
<evidence type="ECO:0000313" key="3">
    <source>
        <dbReference type="Ensembl" id="ENSPNAP00000001470.2"/>
    </source>
</evidence>
<sequence length="484" mass="53253">MSTRDHAQITQELRSEDGAPSSKWPSTILQDHHITGESHTEHKITETQIITEEKKSTSHLSSLGQLTKRSSDYTSLHEDHGPSTRGQEPTVISTRNHDEDTTGLRPEDSVLSSKMHSQITQDQQITGMSHTENKTTEVQITVGESESPSDFSSSASSKGHTKRSLDYSQNSQTTSTPTEQTTLMSQTNITTGDQHQTSHIFKSTNKTGVTDNQLQEISRSTVKIFNLETNHTNFQTSEVITYEPRKVSAVPQTNMTTKWSKQTQGTEGTKASPKKQNKNNAGPIVAALIGSVLVLMLIAIVVILAKRHRMHKKKLENPDWAGPSPFLEGDTQHGNGEDGPFQRRDTKRISLHSFFPQRLSQRLSLLVEEEVQMNEIAVSSTFGKNEQPQNGKPAEEQEQIQTQKTANQVPAPEASADSTVTEMVTGPAVPDNNANIKPTSKPDDETIPSPSSQTNTVPPRPYEDVDLNPPQTNAVDTPPAPPLP</sequence>
<evidence type="ECO:0000256" key="2">
    <source>
        <dbReference type="SAM" id="Phobius"/>
    </source>
</evidence>
<organism evidence="3 4">
    <name type="scientific">Pygocentrus nattereri</name>
    <name type="common">Red-bellied piranha</name>
    <dbReference type="NCBI Taxonomy" id="42514"/>
    <lineage>
        <taxon>Eukaryota</taxon>
        <taxon>Metazoa</taxon>
        <taxon>Chordata</taxon>
        <taxon>Craniata</taxon>
        <taxon>Vertebrata</taxon>
        <taxon>Euteleostomi</taxon>
        <taxon>Actinopterygii</taxon>
        <taxon>Neopterygii</taxon>
        <taxon>Teleostei</taxon>
        <taxon>Ostariophysi</taxon>
        <taxon>Characiformes</taxon>
        <taxon>Characoidei</taxon>
        <taxon>Pygocentrus</taxon>
    </lineage>
</organism>
<keyword evidence="4" id="KW-1185">Reference proteome</keyword>
<feature type="region of interest" description="Disordered" evidence="1">
    <location>
        <begin position="378"/>
        <end position="484"/>
    </location>
</feature>
<protein>
    <submittedName>
        <fullName evidence="3">Uncharacterized protein</fullName>
    </submittedName>
</protein>
<feature type="compositionally biased region" description="Polar residues" evidence="1">
    <location>
        <begin position="378"/>
        <end position="390"/>
    </location>
</feature>